<dbReference type="EMBL" id="KZ383501">
    <property type="protein sequence ID" value="PIO55945.1"/>
    <property type="molecule type" value="Genomic_DNA"/>
</dbReference>
<feature type="non-terminal residue" evidence="2">
    <location>
        <position position="1"/>
    </location>
</feature>
<keyword evidence="3" id="KW-1185">Reference proteome</keyword>
<accession>A0A2G9TDB5</accession>
<sequence length="144" mass="15812">ILSEALEASDTNEGCGQPDRYRGLICHLSNPRFLANNNKDVQIWLACCLADILRIFAPNVPLGDPTQLKNLSVVSTLVLCLELPHDDTSQVIRMLIKTAMEVANGRDWKGEIRETSDDGSAADDDSEDKSETRDKVGLVFLVGI</sequence>
<protein>
    <submittedName>
        <fullName evidence="2">Uncharacterized protein</fullName>
    </submittedName>
</protein>
<feature type="compositionally biased region" description="Basic and acidic residues" evidence="1">
    <location>
        <begin position="107"/>
        <end position="116"/>
    </location>
</feature>
<evidence type="ECO:0000256" key="1">
    <source>
        <dbReference type="SAM" id="MobiDB-lite"/>
    </source>
</evidence>
<proteinExistence type="predicted"/>
<dbReference type="Proteomes" id="UP000230423">
    <property type="component" value="Unassembled WGS sequence"/>
</dbReference>
<dbReference type="OrthoDB" id="200660at2759"/>
<dbReference type="AlphaFoldDB" id="A0A2G9TDB5"/>
<reference evidence="2 3" key="1">
    <citation type="submission" date="2015-09" db="EMBL/GenBank/DDBJ databases">
        <title>Draft genome of the parasitic nematode Teladorsagia circumcincta isolate WARC Sus (inbred).</title>
        <authorList>
            <person name="Mitreva M."/>
        </authorList>
    </citation>
    <scope>NUCLEOTIDE SEQUENCE [LARGE SCALE GENOMIC DNA]</scope>
    <source>
        <strain evidence="2 3">S</strain>
    </source>
</reference>
<gene>
    <name evidence="2" type="ORF">TELCIR_22664</name>
</gene>
<name>A0A2G9TDB5_TELCI</name>
<evidence type="ECO:0000313" key="2">
    <source>
        <dbReference type="EMBL" id="PIO55945.1"/>
    </source>
</evidence>
<dbReference type="Pfam" id="PF20168">
    <property type="entry name" value="PDS5"/>
    <property type="match status" value="1"/>
</dbReference>
<feature type="region of interest" description="Disordered" evidence="1">
    <location>
        <begin position="107"/>
        <end position="132"/>
    </location>
</feature>
<organism evidence="2 3">
    <name type="scientific">Teladorsagia circumcincta</name>
    <name type="common">Brown stomach worm</name>
    <name type="synonym">Ostertagia circumcincta</name>
    <dbReference type="NCBI Taxonomy" id="45464"/>
    <lineage>
        <taxon>Eukaryota</taxon>
        <taxon>Metazoa</taxon>
        <taxon>Ecdysozoa</taxon>
        <taxon>Nematoda</taxon>
        <taxon>Chromadorea</taxon>
        <taxon>Rhabditida</taxon>
        <taxon>Rhabditina</taxon>
        <taxon>Rhabditomorpha</taxon>
        <taxon>Strongyloidea</taxon>
        <taxon>Trichostrongylidae</taxon>
        <taxon>Teladorsagia</taxon>
    </lineage>
</organism>
<evidence type="ECO:0000313" key="3">
    <source>
        <dbReference type="Proteomes" id="UP000230423"/>
    </source>
</evidence>